<dbReference type="Proteomes" id="UP000094291">
    <property type="component" value="Unassembled WGS sequence"/>
</dbReference>
<dbReference type="GO" id="GO:0005840">
    <property type="term" value="C:ribosome"/>
    <property type="evidence" value="ECO:0007669"/>
    <property type="project" value="UniProtKB-KW"/>
</dbReference>
<evidence type="ECO:0000259" key="5">
    <source>
        <dbReference type="Pfam" id="PF05175"/>
    </source>
</evidence>
<dbReference type="Gene3D" id="3.40.50.150">
    <property type="entry name" value="Vaccinia Virus protein VP39"/>
    <property type="match status" value="1"/>
</dbReference>
<evidence type="ECO:0000313" key="6">
    <source>
        <dbReference type="EMBL" id="ODC05256.1"/>
    </source>
</evidence>
<evidence type="ECO:0000256" key="1">
    <source>
        <dbReference type="ARBA" id="ARBA00022603"/>
    </source>
</evidence>
<keyword evidence="3 4" id="KW-0949">S-adenosyl-L-methionine</keyword>
<proteinExistence type="inferred from homology"/>
<comment type="similarity">
    <text evidence="4">Belongs to the protein N5-glutamine methyltransferase family. PrmB subfamily.</text>
</comment>
<dbReference type="GO" id="GO:0005829">
    <property type="term" value="C:cytosol"/>
    <property type="evidence" value="ECO:0007669"/>
    <property type="project" value="TreeGrafter"/>
</dbReference>
<comment type="function">
    <text evidence="4">Methylates ribosomal protein uL3 on a specific glutamine residue.</text>
</comment>
<accession>A0A1E2VEH3</accession>
<dbReference type="PROSITE" id="PS00092">
    <property type="entry name" value="N6_MTASE"/>
    <property type="match status" value="1"/>
</dbReference>
<dbReference type="GO" id="GO:0032259">
    <property type="term" value="P:methylation"/>
    <property type="evidence" value="ECO:0007669"/>
    <property type="project" value="UniProtKB-KW"/>
</dbReference>
<dbReference type="PANTHER" id="PTHR47806:SF1">
    <property type="entry name" value="RIBOSOMAL PROTEIN UL3 GLUTAMINE METHYLTRANSFERASE"/>
    <property type="match status" value="1"/>
</dbReference>
<dbReference type="GO" id="GO:0003676">
    <property type="term" value="F:nucleic acid binding"/>
    <property type="evidence" value="ECO:0007669"/>
    <property type="project" value="InterPro"/>
</dbReference>
<keyword evidence="7" id="KW-1185">Reference proteome</keyword>
<dbReference type="STRING" id="197479.BFW38_06805"/>
<keyword evidence="2 4" id="KW-0808">Transferase</keyword>
<dbReference type="InterPro" id="IPR002052">
    <property type="entry name" value="DNA_methylase_N6_adenine_CS"/>
</dbReference>
<keyword evidence="1 4" id="KW-0489">Methyltransferase</keyword>
<dbReference type="NCBIfam" id="TIGR00536">
    <property type="entry name" value="hemK_fam"/>
    <property type="match status" value="1"/>
</dbReference>
<keyword evidence="6" id="KW-0687">Ribonucleoprotein</keyword>
<dbReference type="CDD" id="cd02440">
    <property type="entry name" value="AdoMet_MTases"/>
    <property type="match status" value="1"/>
</dbReference>
<dbReference type="InterPro" id="IPR004556">
    <property type="entry name" value="HemK-like"/>
</dbReference>
<dbReference type="InterPro" id="IPR017127">
    <property type="entry name" value="Ribosome_uL3_MTase"/>
</dbReference>
<evidence type="ECO:0000256" key="4">
    <source>
        <dbReference type="HAMAP-Rule" id="MF_02125"/>
    </source>
</evidence>
<dbReference type="Pfam" id="PF05175">
    <property type="entry name" value="MTS"/>
    <property type="match status" value="1"/>
</dbReference>
<dbReference type="InterPro" id="IPR029063">
    <property type="entry name" value="SAM-dependent_MTases_sf"/>
</dbReference>
<gene>
    <name evidence="4" type="primary">prmB</name>
    <name evidence="6" type="ORF">BFW38_06805</name>
</gene>
<dbReference type="PIRSF" id="PIRSF037167">
    <property type="entry name" value="Mtase_YfcB_prd"/>
    <property type="match status" value="1"/>
</dbReference>
<protein>
    <recommendedName>
        <fullName evidence="4">Ribosomal protein uL3 glutamine methyltransferase</fullName>
        <shortName evidence="4">uL3 MTase</shortName>
        <ecNumber evidence="4">2.1.1.298</ecNumber>
    </recommendedName>
    <alternativeName>
        <fullName evidence="4">N5-glutamine methyltransferase PrmB</fullName>
    </alternativeName>
</protein>
<dbReference type="InterPro" id="IPR007848">
    <property type="entry name" value="Small_mtfrase_dom"/>
</dbReference>
<dbReference type="PANTHER" id="PTHR47806">
    <property type="entry name" value="50S RIBOSOMAL PROTEIN L3 GLUTAMINE METHYLTRANSFERASE"/>
    <property type="match status" value="1"/>
</dbReference>
<dbReference type="EC" id="2.1.1.298" evidence="4"/>
<dbReference type="NCBIfam" id="TIGR03533">
    <property type="entry name" value="L3_gln_methyl"/>
    <property type="match status" value="1"/>
</dbReference>
<evidence type="ECO:0000256" key="3">
    <source>
        <dbReference type="ARBA" id="ARBA00022691"/>
    </source>
</evidence>
<evidence type="ECO:0000256" key="2">
    <source>
        <dbReference type="ARBA" id="ARBA00022679"/>
    </source>
</evidence>
<dbReference type="GO" id="GO:0036009">
    <property type="term" value="F:protein-glutamine N-methyltransferase activity"/>
    <property type="evidence" value="ECO:0007669"/>
    <property type="project" value="UniProtKB-UniRule"/>
</dbReference>
<name>A0A1E2VEH3_9GAMM</name>
<reference evidence="6 7" key="1">
    <citation type="submission" date="2016-08" db="EMBL/GenBank/DDBJ databases">
        <authorList>
            <person name="Seilhamer J.J."/>
        </authorList>
    </citation>
    <scope>NUCLEOTIDE SEQUENCE [LARGE SCALE GENOMIC DNA]</scope>
    <source>
        <strain evidence="6 7">PH27A</strain>
    </source>
</reference>
<dbReference type="EMBL" id="MDTQ01000001">
    <property type="protein sequence ID" value="ODC05256.1"/>
    <property type="molecule type" value="Genomic_DNA"/>
</dbReference>
<dbReference type="HAMAP" id="MF_02125">
    <property type="entry name" value="L3_methyltr_PrmB"/>
    <property type="match status" value="1"/>
</dbReference>
<comment type="caution">
    <text evidence="6">The sequence shown here is derived from an EMBL/GenBank/DDBJ whole genome shotgun (WGS) entry which is preliminary data.</text>
</comment>
<organism evidence="6 7">
    <name type="scientific">Terasakiispira papahanaumokuakeensis</name>
    <dbReference type="NCBI Taxonomy" id="197479"/>
    <lineage>
        <taxon>Bacteria</taxon>
        <taxon>Pseudomonadati</taxon>
        <taxon>Pseudomonadota</taxon>
        <taxon>Gammaproteobacteria</taxon>
        <taxon>Oceanospirillales</taxon>
        <taxon>Terasakiispira</taxon>
    </lineage>
</organism>
<dbReference type="AlphaFoldDB" id="A0A1E2VEH3"/>
<comment type="catalytic activity">
    <reaction evidence="4">
        <text>L-glutaminyl-[ribosomal protein uL3] + S-adenosyl-L-methionine = N(5)-methyl-L-glutaminyl-[ribosomal protein uL3] + S-adenosyl-L-homocysteine + H(+)</text>
        <dbReference type="Rhea" id="RHEA:45020"/>
        <dbReference type="Rhea" id="RHEA-COMP:11063"/>
        <dbReference type="Rhea" id="RHEA-COMP:11064"/>
        <dbReference type="ChEBI" id="CHEBI:15378"/>
        <dbReference type="ChEBI" id="CHEBI:30011"/>
        <dbReference type="ChEBI" id="CHEBI:57856"/>
        <dbReference type="ChEBI" id="CHEBI:59789"/>
        <dbReference type="ChEBI" id="CHEBI:61891"/>
        <dbReference type="EC" id="2.1.1.298"/>
    </reaction>
</comment>
<dbReference type="Gene3D" id="1.10.8.10">
    <property type="entry name" value="DNA helicase RuvA subunit, C-terminal domain"/>
    <property type="match status" value="1"/>
</dbReference>
<keyword evidence="6" id="KW-0689">Ribosomal protein</keyword>
<sequence length="309" mass="34969">MTAVAQELHSVRDYIRWALTRFNRHQLFYGHGTDNAWDEAVQLVLGALHLPWDTDHSILDARLVQSERETVLNMIERRCSERVPLPYLLGEAWFAGMLFKVDPRVLIPRSPIGELIQHAFQPWIGEENTPERLLDMCTGSGCIGIACAQAFPTAEIVLSDLSADALDVAQENIQLHHMEDRVTTVQSDLFEHIEGRFDMIVSNPPYVDIHDLSLMPEEFCQEPELALAAGDDGLDLVRLILRDARQYLTDDGLLIVEVGNSDHHLEHLYPEVSFLWLEFSEGGHGVFLLTAAQLDAHQTLFNERALRTA</sequence>
<dbReference type="SUPFAM" id="SSF53335">
    <property type="entry name" value="S-adenosyl-L-methionine-dependent methyltransferases"/>
    <property type="match status" value="1"/>
</dbReference>
<feature type="domain" description="Methyltransferase small" evidence="5">
    <location>
        <begin position="129"/>
        <end position="211"/>
    </location>
</feature>
<evidence type="ECO:0000313" key="7">
    <source>
        <dbReference type="Proteomes" id="UP000094291"/>
    </source>
</evidence>